<dbReference type="Gene3D" id="1.10.486.10">
    <property type="entry name" value="PCRA, domain 4"/>
    <property type="match status" value="1"/>
</dbReference>
<dbReference type="GO" id="GO:0000725">
    <property type="term" value="P:recombinational repair"/>
    <property type="evidence" value="ECO:0007669"/>
    <property type="project" value="TreeGrafter"/>
</dbReference>
<proteinExistence type="inferred from homology"/>
<keyword evidence="6" id="KW-0238">DNA-binding</keyword>
<evidence type="ECO:0000256" key="3">
    <source>
        <dbReference type="ARBA" id="ARBA00022801"/>
    </source>
</evidence>
<sequence>METLLEGLNEAQRSAVTSPANVVQVLAPPGSGKTKTLTARVAYHINHERLQPWNIIVCTFTIKAAREMKERIKGFVGDKLEAKLILGTFHSVARRFLSRYGQEIGIDKNFGIADTSDSTSILKRIITRYQYTVEPGHARSRISKLKAKGITAEDNRLTAKNVHDNEFAMVYSSYQEHLAASNLLDYDDLLMRCVDLLKKSPSCVSTIQAVLIDEYQDTNNIQYELMGLLAQKTRRITIVGDPDQSIYSFRSAEIKNLLRMRTDYPESVVINLENNYRSSGCILSSAMAVIEQDEARPQKSLIATHGVGEQPTLRHLISANVEARWIVEEIHRTKTLTAGLLSYNDYAILVRSSPLTLQIERALGQAGIPYRMVAGTKFFDRAEIKIILDYLRVISQPDHNDAVARAINVPSRKVGDTTVKALLEEAEIRKVTLWKLVLDVAQGRRKPTSKVSTQAQKGIEQFVHIILTSREKLLPAKSDDCDLLGLISHVLNKISFQSYLKQTHKENWQDRWANVEELVNQATQMATAVANGEEISDDALPVVDGIEQRNDTAADILSKFLANVTLSSAADQDGSELEQVTISTIHAAKGLEWPVVFMPAVYDGSIPHSRAEDQDEERRLLYVGMTRAQGLLYLSCPVKQSGQEQTTLSRFLSDRKIQKFFNARGPDLAFKRSSIPDLARILRRNCPTTADIDTARNLLERPEDDFYPATREEIDGDDPTYGAPWDDKFNHSKPNNAGPNQALKKRKLNGPTTSSTGDSVATTMNRTSTFSTASTTMQTIKPGFTSARDLGDLQAMQREAERIRMLASAEDAQAGKAAYSLSKKAEVKLPPPRRAKTTKPRPTGQGAITSFFKRSNSALDEEVDPSASFTAAPPPPPSLQRSVSSHAALHDMSNVQPPPPPRPFQPLSLPKHKVTVQPILNKPKRNESESTRYVLLSSSPVKADVEDEAQVEMPESPIKQVAISHGSGSGFRSASSSFHTTSMNQVQNQAAQRKTLGTRRGGMQPWSVKHSSMPKPRPS</sequence>
<evidence type="ECO:0000256" key="9">
    <source>
        <dbReference type="ARBA" id="ARBA00034808"/>
    </source>
</evidence>
<dbReference type="EMBL" id="KE747818">
    <property type="protein sequence ID" value="RMZ69357.1"/>
    <property type="molecule type" value="Genomic_DNA"/>
</dbReference>
<dbReference type="Gene3D" id="1.10.10.160">
    <property type="match status" value="1"/>
</dbReference>
<dbReference type="InterPro" id="IPR027417">
    <property type="entry name" value="P-loop_NTPase"/>
</dbReference>
<evidence type="ECO:0000259" key="14">
    <source>
        <dbReference type="PROSITE" id="PS51217"/>
    </source>
</evidence>
<evidence type="ECO:0000256" key="12">
    <source>
        <dbReference type="SAM" id="MobiDB-lite"/>
    </source>
</evidence>
<dbReference type="Pfam" id="PF00580">
    <property type="entry name" value="UvrD-helicase"/>
    <property type="match status" value="1"/>
</dbReference>
<evidence type="ECO:0000256" key="4">
    <source>
        <dbReference type="ARBA" id="ARBA00022806"/>
    </source>
</evidence>
<feature type="compositionally biased region" description="Polar residues" evidence="12">
    <location>
        <begin position="846"/>
        <end position="858"/>
    </location>
</feature>
<evidence type="ECO:0000256" key="8">
    <source>
        <dbReference type="ARBA" id="ARBA00034617"/>
    </source>
</evidence>
<evidence type="ECO:0000256" key="1">
    <source>
        <dbReference type="ARBA" id="ARBA00009922"/>
    </source>
</evidence>
<comment type="similarity">
    <text evidence="1">Belongs to the helicase family. UvrD subfamily.</text>
</comment>
<dbReference type="OrthoDB" id="1470711at2759"/>
<dbReference type="GO" id="GO:0003677">
    <property type="term" value="F:DNA binding"/>
    <property type="evidence" value="ECO:0007669"/>
    <property type="project" value="UniProtKB-KW"/>
</dbReference>
<dbReference type="InterPro" id="IPR014017">
    <property type="entry name" value="DNA_helicase_UvrD-like_C"/>
</dbReference>
<dbReference type="GO" id="GO:0005634">
    <property type="term" value="C:nucleus"/>
    <property type="evidence" value="ECO:0007669"/>
    <property type="project" value="TreeGrafter"/>
</dbReference>
<evidence type="ECO:0000256" key="11">
    <source>
        <dbReference type="PROSITE-ProRule" id="PRU00560"/>
    </source>
</evidence>
<feature type="region of interest" description="Disordered" evidence="12">
    <location>
        <begin position="962"/>
        <end position="1019"/>
    </location>
</feature>
<dbReference type="InterPro" id="IPR013986">
    <property type="entry name" value="DExx_box_DNA_helicase_dom_sf"/>
</dbReference>
<evidence type="ECO:0000256" key="5">
    <source>
        <dbReference type="ARBA" id="ARBA00022840"/>
    </source>
</evidence>
<dbReference type="EC" id="5.6.2.4" evidence="9"/>
<dbReference type="CDD" id="cd17932">
    <property type="entry name" value="DEXQc_UvrD"/>
    <property type="match status" value="1"/>
</dbReference>
<dbReference type="PROSITE" id="PS51217">
    <property type="entry name" value="UVRD_HELICASE_CTER"/>
    <property type="match status" value="1"/>
</dbReference>
<protein>
    <recommendedName>
        <fullName evidence="9">DNA 3'-5' helicase</fullName>
        <ecNumber evidence="9">5.6.2.4</ecNumber>
    </recommendedName>
</protein>
<feature type="binding site" evidence="11">
    <location>
        <begin position="27"/>
        <end position="34"/>
    </location>
    <ligand>
        <name>ATP</name>
        <dbReference type="ChEBI" id="CHEBI:30616"/>
    </ligand>
</feature>
<dbReference type="InterPro" id="IPR000212">
    <property type="entry name" value="DNA_helicase_UvrD/REP"/>
</dbReference>
<keyword evidence="16" id="KW-1185">Reference proteome</keyword>
<dbReference type="PANTHER" id="PTHR11070:SF2">
    <property type="entry name" value="ATP-DEPENDENT DNA HELICASE SRS2"/>
    <property type="match status" value="1"/>
</dbReference>
<keyword evidence="7" id="KW-0413">Isomerase</keyword>
<name>A0A3M7M4C3_9PLEO</name>
<feature type="domain" description="UvrD-like helicase ATP-binding" evidence="13">
    <location>
        <begin position="6"/>
        <end position="279"/>
    </location>
</feature>
<organism evidence="15 16">
    <name type="scientific">Pyrenophora seminiperda CCB06</name>
    <dbReference type="NCBI Taxonomy" id="1302712"/>
    <lineage>
        <taxon>Eukaryota</taxon>
        <taxon>Fungi</taxon>
        <taxon>Dikarya</taxon>
        <taxon>Ascomycota</taxon>
        <taxon>Pezizomycotina</taxon>
        <taxon>Dothideomycetes</taxon>
        <taxon>Pleosporomycetidae</taxon>
        <taxon>Pleosporales</taxon>
        <taxon>Pleosporineae</taxon>
        <taxon>Pleosporaceae</taxon>
        <taxon>Pyrenophora</taxon>
    </lineage>
</organism>
<dbReference type="Pfam" id="PF13361">
    <property type="entry name" value="UvrD_C"/>
    <property type="match status" value="1"/>
</dbReference>
<feature type="compositionally biased region" description="Polar residues" evidence="12">
    <location>
        <begin position="980"/>
        <end position="992"/>
    </location>
</feature>
<feature type="region of interest" description="Disordered" evidence="12">
    <location>
        <begin position="823"/>
        <end position="909"/>
    </location>
</feature>
<dbReference type="FunFam" id="1.10.486.10:FF:000011">
    <property type="entry name" value="ATP-depentend DNA helicase, putative"/>
    <property type="match status" value="1"/>
</dbReference>
<dbReference type="Proteomes" id="UP000265663">
    <property type="component" value="Unassembled WGS sequence"/>
</dbReference>
<dbReference type="PROSITE" id="PS51198">
    <property type="entry name" value="UVRD_HELICASE_ATP_BIND"/>
    <property type="match status" value="1"/>
</dbReference>
<dbReference type="GO" id="GO:0016787">
    <property type="term" value="F:hydrolase activity"/>
    <property type="evidence" value="ECO:0007669"/>
    <property type="project" value="UniProtKB-UniRule"/>
</dbReference>
<feature type="domain" description="UvrD-like helicase C-terminal" evidence="14">
    <location>
        <begin position="280"/>
        <end position="590"/>
    </location>
</feature>
<dbReference type="GO" id="GO:0043138">
    <property type="term" value="F:3'-5' DNA helicase activity"/>
    <property type="evidence" value="ECO:0007669"/>
    <property type="project" value="UniProtKB-EC"/>
</dbReference>
<reference evidence="15 16" key="1">
    <citation type="journal article" date="2014" name="PLoS ONE">
        <title>De novo Genome Assembly of the Fungal Plant Pathogen Pyrenophora semeniperda.</title>
        <authorList>
            <person name="Soliai M.M."/>
            <person name="Meyer S.E."/>
            <person name="Udall J.A."/>
            <person name="Elzinga D.E."/>
            <person name="Hermansen R.A."/>
            <person name="Bodily P.M."/>
            <person name="Hart A.A."/>
            <person name="Coleman C.E."/>
        </authorList>
    </citation>
    <scope>NUCLEOTIDE SEQUENCE [LARGE SCALE GENOMIC DNA]</scope>
    <source>
        <strain evidence="15 16">CCB06</strain>
        <tissue evidence="15">Mycelium</tissue>
    </source>
</reference>
<evidence type="ECO:0000313" key="16">
    <source>
        <dbReference type="Proteomes" id="UP000265663"/>
    </source>
</evidence>
<evidence type="ECO:0000256" key="2">
    <source>
        <dbReference type="ARBA" id="ARBA00022741"/>
    </source>
</evidence>
<comment type="catalytic activity">
    <reaction evidence="10">
        <text>ATP + H2O = ADP + phosphate + H(+)</text>
        <dbReference type="Rhea" id="RHEA:13065"/>
        <dbReference type="ChEBI" id="CHEBI:15377"/>
        <dbReference type="ChEBI" id="CHEBI:15378"/>
        <dbReference type="ChEBI" id="CHEBI:30616"/>
        <dbReference type="ChEBI" id="CHEBI:43474"/>
        <dbReference type="ChEBI" id="CHEBI:456216"/>
        <dbReference type="EC" id="5.6.2.4"/>
    </reaction>
</comment>
<comment type="catalytic activity">
    <reaction evidence="8">
        <text>Couples ATP hydrolysis with the unwinding of duplex DNA by translocating in the 3'-5' direction.</text>
        <dbReference type="EC" id="5.6.2.4"/>
    </reaction>
</comment>
<keyword evidence="2 11" id="KW-0547">Nucleotide-binding</keyword>
<dbReference type="CDD" id="cd18807">
    <property type="entry name" value="SF1_C_UvrD"/>
    <property type="match status" value="1"/>
</dbReference>
<keyword evidence="4 11" id="KW-0347">Helicase</keyword>
<dbReference type="Gene3D" id="3.40.50.300">
    <property type="entry name" value="P-loop containing nucleotide triphosphate hydrolases"/>
    <property type="match status" value="2"/>
</dbReference>
<evidence type="ECO:0000259" key="13">
    <source>
        <dbReference type="PROSITE" id="PS51198"/>
    </source>
</evidence>
<evidence type="ECO:0000313" key="15">
    <source>
        <dbReference type="EMBL" id="RMZ69357.1"/>
    </source>
</evidence>
<feature type="compositionally biased region" description="Low complexity" evidence="12">
    <location>
        <begin position="964"/>
        <end position="979"/>
    </location>
</feature>
<keyword evidence="5 11" id="KW-0067">ATP-binding</keyword>
<evidence type="ECO:0000256" key="7">
    <source>
        <dbReference type="ARBA" id="ARBA00023235"/>
    </source>
</evidence>
<evidence type="ECO:0000256" key="10">
    <source>
        <dbReference type="ARBA" id="ARBA00048988"/>
    </source>
</evidence>
<accession>A0A3M7M4C3</accession>
<dbReference type="AlphaFoldDB" id="A0A3M7M4C3"/>
<gene>
    <name evidence="15" type="ORF">GMOD_00006139</name>
</gene>
<dbReference type="InterPro" id="IPR014016">
    <property type="entry name" value="UvrD-like_ATP-bd"/>
</dbReference>
<feature type="compositionally biased region" description="Polar residues" evidence="12">
    <location>
        <begin position="750"/>
        <end position="762"/>
    </location>
</feature>
<keyword evidence="3 11" id="KW-0378">Hydrolase</keyword>
<feature type="region of interest" description="Disordered" evidence="12">
    <location>
        <begin position="707"/>
        <end position="762"/>
    </location>
</feature>
<evidence type="ECO:0000256" key="6">
    <source>
        <dbReference type="ARBA" id="ARBA00023125"/>
    </source>
</evidence>
<dbReference type="PANTHER" id="PTHR11070">
    <property type="entry name" value="UVRD / RECB / PCRA DNA HELICASE FAMILY MEMBER"/>
    <property type="match status" value="1"/>
</dbReference>
<dbReference type="GO" id="GO:0005524">
    <property type="term" value="F:ATP binding"/>
    <property type="evidence" value="ECO:0007669"/>
    <property type="project" value="UniProtKB-UniRule"/>
</dbReference>
<dbReference type="SUPFAM" id="SSF52540">
    <property type="entry name" value="P-loop containing nucleoside triphosphate hydrolases"/>
    <property type="match status" value="1"/>
</dbReference>